<sequence length="37" mass="4058">MFKNCKSSGMKDYAVLLAINVISLHYFGKKEAAKPPG</sequence>
<dbReference type="Proteomes" id="UP000216345">
    <property type="component" value="Unassembled WGS sequence"/>
</dbReference>
<protein>
    <submittedName>
        <fullName evidence="1">Uncharacterized protein</fullName>
    </submittedName>
</protein>
<evidence type="ECO:0000313" key="1">
    <source>
        <dbReference type="EMBL" id="OYR08308.1"/>
    </source>
</evidence>
<name>A0A256F091_9HYPH</name>
<evidence type="ECO:0000313" key="2">
    <source>
        <dbReference type="Proteomes" id="UP000216345"/>
    </source>
</evidence>
<dbReference type="EMBL" id="NNRK01000035">
    <property type="protein sequence ID" value="OYR08308.1"/>
    <property type="molecule type" value="Genomic_DNA"/>
</dbReference>
<comment type="caution">
    <text evidence="1">The sequence shown here is derived from an EMBL/GenBank/DDBJ whole genome shotgun (WGS) entry which is preliminary data.</text>
</comment>
<gene>
    <name evidence="1" type="ORF">CEV32_3021</name>
</gene>
<keyword evidence="2" id="KW-1185">Reference proteome</keyword>
<proteinExistence type="predicted"/>
<reference evidence="1 2" key="1">
    <citation type="submission" date="2017-07" db="EMBL/GenBank/DDBJ databases">
        <title>Phylogenetic study on the rhizospheric bacterium Ochrobactrum sp. A44.</title>
        <authorList>
            <person name="Krzyzanowska D.M."/>
            <person name="Ossowicki A."/>
            <person name="Rajewska M."/>
            <person name="Maciag T."/>
            <person name="Kaczynski Z."/>
            <person name="Czerwicka M."/>
            <person name="Jafra S."/>
        </authorList>
    </citation>
    <scope>NUCLEOTIDE SEQUENCE [LARGE SCALE GENOMIC DNA]</scope>
    <source>
        <strain evidence="1 2">PR17</strain>
    </source>
</reference>
<organism evidence="1 2">
    <name type="scientific">Brucella rhizosphaerae</name>
    <dbReference type="NCBI Taxonomy" id="571254"/>
    <lineage>
        <taxon>Bacteria</taxon>
        <taxon>Pseudomonadati</taxon>
        <taxon>Pseudomonadota</taxon>
        <taxon>Alphaproteobacteria</taxon>
        <taxon>Hyphomicrobiales</taxon>
        <taxon>Brucellaceae</taxon>
        <taxon>Brucella/Ochrobactrum group</taxon>
        <taxon>Brucella</taxon>
    </lineage>
</organism>
<accession>A0A256F091</accession>
<dbReference type="AlphaFoldDB" id="A0A256F091"/>